<evidence type="ECO:0000313" key="3">
    <source>
        <dbReference type="Proteomes" id="UP001216907"/>
    </source>
</evidence>
<dbReference type="Proteomes" id="UP001216907">
    <property type="component" value="Unassembled WGS sequence"/>
</dbReference>
<sequence>MPPSPPEFELLSLNMVGDVAVAQVTTHELRFPNQAQALSYELGLVVGQDWAAKTLIDLSRVQYVGSTTYAVLVGTVKRAAEMGHLVKLCGLAGEVRVGADIIGLDRIAEIYETEAEALAAFAAPPTGPAFAS</sequence>
<dbReference type="Gene3D" id="3.30.750.24">
    <property type="entry name" value="STAS domain"/>
    <property type="match status" value="1"/>
</dbReference>
<comment type="caution">
    <text evidence="2">The sequence shown here is derived from an EMBL/GenBank/DDBJ whole genome shotgun (WGS) entry which is preliminary data.</text>
</comment>
<keyword evidence="3" id="KW-1185">Reference proteome</keyword>
<feature type="domain" description="STAS" evidence="1">
    <location>
        <begin position="55"/>
        <end position="121"/>
    </location>
</feature>
<gene>
    <name evidence="2" type="ORF">PZE19_24625</name>
</gene>
<protein>
    <submittedName>
        <fullName evidence="2">STAS domain-containing protein</fullName>
    </submittedName>
</protein>
<dbReference type="SUPFAM" id="SSF52091">
    <property type="entry name" value="SpoIIaa-like"/>
    <property type="match status" value="1"/>
</dbReference>
<dbReference type="InterPro" id="IPR002645">
    <property type="entry name" value="STAS_dom"/>
</dbReference>
<dbReference type="RefSeq" id="WP_277863258.1">
    <property type="nucleotide sequence ID" value="NZ_JARRAG010000002.1"/>
</dbReference>
<dbReference type="InterPro" id="IPR036513">
    <property type="entry name" value="STAS_dom_sf"/>
</dbReference>
<reference evidence="2 3" key="1">
    <citation type="submission" date="2023-03" db="EMBL/GenBank/DDBJ databases">
        <title>Paludisphaera mucosa sp. nov. a novel planctomycete from northern fen.</title>
        <authorList>
            <person name="Ivanova A."/>
        </authorList>
    </citation>
    <scope>NUCLEOTIDE SEQUENCE [LARGE SCALE GENOMIC DNA]</scope>
    <source>
        <strain evidence="2 3">Pla2</strain>
    </source>
</reference>
<dbReference type="CDD" id="cd07043">
    <property type="entry name" value="STAS_anti-anti-sigma_factors"/>
    <property type="match status" value="1"/>
</dbReference>
<evidence type="ECO:0000313" key="2">
    <source>
        <dbReference type="EMBL" id="MDG3006968.1"/>
    </source>
</evidence>
<organism evidence="2 3">
    <name type="scientific">Paludisphaera mucosa</name>
    <dbReference type="NCBI Taxonomy" id="3030827"/>
    <lineage>
        <taxon>Bacteria</taxon>
        <taxon>Pseudomonadati</taxon>
        <taxon>Planctomycetota</taxon>
        <taxon>Planctomycetia</taxon>
        <taxon>Isosphaerales</taxon>
        <taxon>Isosphaeraceae</taxon>
        <taxon>Paludisphaera</taxon>
    </lineage>
</organism>
<dbReference type="PROSITE" id="PS50801">
    <property type="entry name" value="STAS"/>
    <property type="match status" value="1"/>
</dbReference>
<proteinExistence type="predicted"/>
<accession>A0ABT6FHA8</accession>
<dbReference type="Pfam" id="PF01740">
    <property type="entry name" value="STAS"/>
    <property type="match status" value="1"/>
</dbReference>
<evidence type="ECO:0000259" key="1">
    <source>
        <dbReference type="PROSITE" id="PS50801"/>
    </source>
</evidence>
<dbReference type="EMBL" id="JARRAG010000002">
    <property type="protein sequence ID" value="MDG3006968.1"/>
    <property type="molecule type" value="Genomic_DNA"/>
</dbReference>
<name>A0ABT6FHA8_9BACT</name>